<dbReference type="OrthoDB" id="25818at2759"/>
<dbReference type="SMART" id="SM00971">
    <property type="entry name" value="SATase_N"/>
    <property type="match status" value="1"/>
</dbReference>
<evidence type="ECO:0000256" key="2">
    <source>
        <dbReference type="ARBA" id="ARBA00007274"/>
    </source>
</evidence>
<proteinExistence type="inferred from homology"/>
<dbReference type="EMBL" id="BRXU01000003">
    <property type="protein sequence ID" value="GLC50319.1"/>
    <property type="molecule type" value="Genomic_DNA"/>
</dbReference>
<dbReference type="PANTHER" id="PTHR42811">
    <property type="entry name" value="SERINE ACETYLTRANSFERASE"/>
    <property type="match status" value="1"/>
</dbReference>
<feature type="region of interest" description="Disordered" evidence="7">
    <location>
        <begin position="443"/>
        <end position="465"/>
    </location>
</feature>
<keyword evidence="10" id="KW-1185">Reference proteome</keyword>
<feature type="domain" description="Serine acetyltransferase N-terminal" evidence="8">
    <location>
        <begin position="105"/>
        <end position="209"/>
    </location>
</feature>
<dbReference type="Gene3D" id="1.10.3130.10">
    <property type="entry name" value="serine acetyltransferase, domain 1"/>
    <property type="match status" value="1"/>
</dbReference>
<evidence type="ECO:0000256" key="7">
    <source>
        <dbReference type="SAM" id="MobiDB-lite"/>
    </source>
</evidence>
<feature type="compositionally biased region" description="Polar residues" evidence="7">
    <location>
        <begin position="12"/>
        <end position="21"/>
    </location>
</feature>
<evidence type="ECO:0000313" key="9">
    <source>
        <dbReference type="EMBL" id="GLC50319.1"/>
    </source>
</evidence>
<keyword evidence="4" id="KW-0028">Amino-acid biosynthesis</keyword>
<dbReference type="Proteomes" id="UP001165080">
    <property type="component" value="Unassembled WGS sequence"/>
</dbReference>
<keyword evidence="5" id="KW-0808">Transferase</keyword>
<dbReference type="InterPro" id="IPR053376">
    <property type="entry name" value="Serine_acetyltransferase"/>
</dbReference>
<comment type="pathway">
    <text evidence="1">Amino-acid biosynthesis; L-cysteine biosynthesis; L-cysteine from L-serine: step 1/2.</text>
</comment>
<dbReference type="InterPro" id="IPR045304">
    <property type="entry name" value="LbH_SAT"/>
</dbReference>
<feature type="region of interest" description="Disordered" evidence="7">
    <location>
        <begin position="1"/>
        <end position="21"/>
    </location>
</feature>
<dbReference type="EC" id="2.3.1.30" evidence="3"/>
<name>A0A9W6BDT7_9CHLO</name>
<dbReference type="InterPro" id="IPR011004">
    <property type="entry name" value="Trimer_LpxA-like_sf"/>
</dbReference>
<dbReference type="GO" id="GO:0009001">
    <property type="term" value="F:serine O-acetyltransferase activity"/>
    <property type="evidence" value="ECO:0007669"/>
    <property type="project" value="UniProtKB-EC"/>
</dbReference>
<dbReference type="InterPro" id="IPR001451">
    <property type="entry name" value="Hexapep"/>
</dbReference>
<dbReference type="PROSITE" id="PS00101">
    <property type="entry name" value="HEXAPEP_TRANSFERASES"/>
    <property type="match status" value="1"/>
</dbReference>
<dbReference type="CDD" id="cd03354">
    <property type="entry name" value="LbH_SAT"/>
    <property type="match status" value="1"/>
</dbReference>
<dbReference type="Gene3D" id="2.160.10.10">
    <property type="entry name" value="Hexapeptide repeat proteins"/>
    <property type="match status" value="1"/>
</dbReference>
<feature type="compositionally biased region" description="Basic and acidic residues" evidence="7">
    <location>
        <begin position="455"/>
        <end position="465"/>
    </location>
</feature>
<dbReference type="InterPro" id="IPR005881">
    <property type="entry name" value="Ser_O-AcTrfase"/>
</dbReference>
<dbReference type="GO" id="GO:0005737">
    <property type="term" value="C:cytoplasm"/>
    <property type="evidence" value="ECO:0007669"/>
    <property type="project" value="InterPro"/>
</dbReference>
<organism evidence="9 10">
    <name type="scientific">Pleodorina starrii</name>
    <dbReference type="NCBI Taxonomy" id="330485"/>
    <lineage>
        <taxon>Eukaryota</taxon>
        <taxon>Viridiplantae</taxon>
        <taxon>Chlorophyta</taxon>
        <taxon>core chlorophytes</taxon>
        <taxon>Chlorophyceae</taxon>
        <taxon>CS clade</taxon>
        <taxon>Chlamydomonadales</taxon>
        <taxon>Volvocaceae</taxon>
        <taxon>Pleodorina</taxon>
    </lineage>
</organism>
<evidence type="ECO:0000259" key="8">
    <source>
        <dbReference type="SMART" id="SM00971"/>
    </source>
</evidence>
<dbReference type="Pfam" id="PF14602">
    <property type="entry name" value="Hexapep_2"/>
    <property type="match status" value="1"/>
</dbReference>
<gene>
    <name evidence="9" type="primary">PLEST000201</name>
    <name evidence="9" type="ORF">PLESTB_000366100</name>
</gene>
<sequence>MSLPGSWIQRPAGQTRQLSAGTSAPVGVARLCVGSHRCPQVCASRTESSTPVAATNASSSSGKGVDDSIDWIRQGVPVYLQSSVDIDVCDDESQALTMGLAGDLLWNAIRAEAQADAATEPLLSSFLYASILAHDSFELALGFVLANRLANSTMLPTQLFEIFHGVLRSEPDVRCAALSDIAACRERDPACTSYSHALLYYKGYHAIQTQRIAHALWRRNQKVMALALQSRMSEVFAVDIHPAARIGKGVLLDHGTGVVIGETAVIGNNVSILQNVTLGGTGKEIGDRHPKVGDNVLIGACATILGNINIGKGAQIAAGSLVLKPVPPHILVAGSPAKEIGPVLGNPALSMRHWSRRLMDLHEGSAVAAAAAAVAAAAAAVPPGTVSSVEEPVAAAAASHNGHGSSSSVNGNGNGNGVGAGGGGGVLNGAVAAAVSQAAAAPALDGAHTPTASEGGKKPAPEYEI</sequence>
<dbReference type="InterPro" id="IPR010493">
    <property type="entry name" value="Ser_AcTrfase_N"/>
</dbReference>
<dbReference type="GO" id="GO:0006535">
    <property type="term" value="P:cysteine biosynthetic process from serine"/>
    <property type="evidence" value="ECO:0007669"/>
    <property type="project" value="InterPro"/>
</dbReference>
<accession>A0A9W6BDT7</accession>
<dbReference type="InterPro" id="IPR042122">
    <property type="entry name" value="Ser_AcTrfase_N_sf"/>
</dbReference>
<reference evidence="9 10" key="1">
    <citation type="journal article" date="2023" name="Commun. Biol.">
        <title>Reorganization of the ancestral sex-determining regions during the evolution of trioecy in Pleodorina starrii.</title>
        <authorList>
            <person name="Takahashi K."/>
            <person name="Suzuki S."/>
            <person name="Kawai-Toyooka H."/>
            <person name="Yamamoto K."/>
            <person name="Hamaji T."/>
            <person name="Ootsuki R."/>
            <person name="Yamaguchi H."/>
            <person name="Kawachi M."/>
            <person name="Higashiyama T."/>
            <person name="Nozaki H."/>
        </authorList>
    </citation>
    <scope>NUCLEOTIDE SEQUENCE [LARGE SCALE GENOMIC DNA]</scope>
    <source>
        <strain evidence="9 10">NIES-4479</strain>
    </source>
</reference>
<evidence type="ECO:0000256" key="1">
    <source>
        <dbReference type="ARBA" id="ARBA00004876"/>
    </source>
</evidence>
<dbReference type="Pfam" id="PF00132">
    <property type="entry name" value="Hexapep"/>
    <property type="match status" value="1"/>
</dbReference>
<evidence type="ECO:0000256" key="6">
    <source>
        <dbReference type="ARBA" id="ARBA00023315"/>
    </source>
</evidence>
<evidence type="ECO:0000256" key="5">
    <source>
        <dbReference type="ARBA" id="ARBA00022679"/>
    </source>
</evidence>
<comment type="caution">
    <text evidence="9">The sequence shown here is derived from an EMBL/GenBank/DDBJ whole genome shotgun (WGS) entry which is preliminary data.</text>
</comment>
<evidence type="ECO:0000313" key="10">
    <source>
        <dbReference type="Proteomes" id="UP001165080"/>
    </source>
</evidence>
<evidence type="ECO:0000256" key="3">
    <source>
        <dbReference type="ARBA" id="ARBA00013266"/>
    </source>
</evidence>
<dbReference type="SUPFAM" id="SSF51161">
    <property type="entry name" value="Trimeric LpxA-like enzymes"/>
    <property type="match status" value="1"/>
</dbReference>
<dbReference type="InterPro" id="IPR018357">
    <property type="entry name" value="Hexapep_transf_CS"/>
</dbReference>
<dbReference type="FunFam" id="2.160.10.10:FF:000002">
    <property type="entry name" value="Serine acetyltransferase"/>
    <property type="match status" value="1"/>
</dbReference>
<dbReference type="NCBIfam" id="NF041874">
    <property type="entry name" value="EPS_EpsC"/>
    <property type="match status" value="1"/>
</dbReference>
<dbReference type="Pfam" id="PF06426">
    <property type="entry name" value="SATase_N"/>
    <property type="match status" value="1"/>
</dbReference>
<dbReference type="NCBIfam" id="TIGR01172">
    <property type="entry name" value="cysE"/>
    <property type="match status" value="1"/>
</dbReference>
<comment type="similarity">
    <text evidence="2">Belongs to the transferase hexapeptide repeat family.</text>
</comment>
<dbReference type="AlphaFoldDB" id="A0A9W6BDT7"/>
<evidence type="ECO:0000256" key="4">
    <source>
        <dbReference type="ARBA" id="ARBA00022605"/>
    </source>
</evidence>
<keyword evidence="6" id="KW-0012">Acyltransferase</keyword>
<protein>
    <recommendedName>
        <fullName evidence="3">serine O-acetyltransferase</fullName>
        <ecNumber evidence="3">2.3.1.30</ecNumber>
    </recommendedName>
</protein>